<dbReference type="SUPFAM" id="SSF57424">
    <property type="entry name" value="LDL receptor-like module"/>
    <property type="match status" value="3"/>
</dbReference>
<dbReference type="InterPro" id="IPR050685">
    <property type="entry name" value="LDLR"/>
</dbReference>
<feature type="region of interest" description="Disordered" evidence="9">
    <location>
        <begin position="17"/>
        <end position="43"/>
    </location>
</feature>
<dbReference type="GO" id="GO:0005886">
    <property type="term" value="C:plasma membrane"/>
    <property type="evidence" value="ECO:0007669"/>
    <property type="project" value="TreeGrafter"/>
</dbReference>
<dbReference type="InterPro" id="IPR002172">
    <property type="entry name" value="LDrepeatLR_classA_rpt"/>
</dbReference>
<sequence length="376" mass="41742">MMPIITQLNPRRMISTPVRRHLHRQTVPQTEQQRDKRRREGDIERTRLQISQAAMVVDCEDTEQSVNADSTWLVGVPDFVLIMILGGIFLFLLAVLPLIALMISGSSKEPVAPALNSTLPPALEPEDLYKMDLPQIQTATGDLLADWDTVSANENGTDPEDKVLCADGLWYPFYYACSGQVEVCSNSCLKCDEELAFTCVNASGPPQCILREKACNGIMDCADGSDEANCSCEGTNFQCSIPEAGVRKCLKETQLCDGFKDCIDGEDEEKCDSCSANPKAFYCGYSRTCLLGAQRCNGRPDCADHSDEMNCTSTECGRHAFGTYLCENSKQCFRIEEVCVPETRCFEPTEQDILFCSSRAEKLSRHTQALKLRKVK</sequence>
<evidence type="ECO:0000256" key="3">
    <source>
        <dbReference type="ARBA" id="ARBA00022692"/>
    </source>
</evidence>
<feature type="disulfide bond" evidence="8">
    <location>
        <begin position="256"/>
        <end position="271"/>
    </location>
</feature>
<dbReference type="Gene3D" id="4.10.400.10">
    <property type="entry name" value="Low-density Lipoprotein Receptor"/>
    <property type="match status" value="3"/>
</dbReference>
<dbReference type="WBParaSite" id="L893_g29135.t1">
    <property type="protein sequence ID" value="L893_g29135.t1"/>
    <property type="gene ID" value="L893_g29135"/>
</dbReference>
<dbReference type="CDD" id="cd00112">
    <property type="entry name" value="LDLa"/>
    <property type="match status" value="3"/>
</dbReference>
<feature type="compositionally biased region" description="Basic and acidic residues" evidence="9">
    <location>
        <begin position="32"/>
        <end position="43"/>
    </location>
</feature>
<dbReference type="Proteomes" id="UP000095287">
    <property type="component" value="Unplaced"/>
</dbReference>
<keyword evidence="3 10" id="KW-0812">Transmembrane</keyword>
<comment type="subcellular location">
    <subcellularLocation>
        <location evidence="2">Endomembrane system</location>
    </subcellularLocation>
    <subcellularLocation>
        <location evidence="1">Membrane</location>
        <topology evidence="1">Single-pass membrane protein</topology>
    </subcellularLocation>
</comment>
<evidence type="ECO:0000256" key="4">
    <source>
        <dbReference type="ARBA" id="ARBA00022737"/>
    </source>
</evidence>
<keyword evidence="7 8" id="KW-1015">Disulfide bond</keyword>
<dbReference type="GO" id="GO:0016192">
    <property type="term" value="P:vesicle-mediated transport"/>
    <property type="evidence" value="ECO:0007669"/>
    <property type="project" value="UniProtKB-ARBA"/>
</dbReference>
<accession>A0A1I7ZSD3</accession>
<evidence type="ECO:0000256" key="1">
    <source>
        <dbReference type="ARBA" id="ARBA00004167"/>
    </source>
</evidence>
<name>A0A1I7ZSD3_9BILA</name>
<dbReference type="InterPro" id="IPR036055">
    <property type="entry name" value="LDL_receptor-like_sf"/>
</dbReference>
<reference evidence="12" key="1">
    <citation type="submission" date="2016-11" db="UniProtKB">
        <authorList>
            <consortium name="WormBaseParasite"/>
        </authorList>
    </citation>
    <scope>IDENTIFICATION</scope>
</reference>
<dbReference type="PANTHER" id="PTHR24270">
    <property type="entry name" value="LOW-DENSITY LIPOPROTEIN RECEPTOR-RELATED"/>
    <property type="match status" value="1"/>
</dbReference>
<feature type="disulfide bond" evidence="8">
    <location>
        <begin position="296"/>
        <end position="311"/>
    </location>
</feature>
<keyword evidence="5 10" id="KW-1133">Transmembrane helix</keyword>
<dbReference type="AlphaFoldDB" id="A0A1I7ZSD3"/>
<evidence type="ECO:0000256" key="10">
    <source>
        <dbReference type="SAM" id="Phobius"/>
    </source>
</evidence>
<keyword evidence="4" id="KW-0677">Repeat</keyword>
<dbReference type="SMART" id="SM00192">
    <property type="entry name" value="LDLa"/>
    <property type="match status" value="3"/>
</dbReference>
<keyword evidence="6 10" id="KW-0472">Membrane</keyword>
<keyword evidence="11" id="KW-1185">Reference proteome</keyword>
<evidence type="ECO:0000256" key="2">
    <source>
        <dbReference type="ARBA" id="ARBA00004308"/>
    </source>
</evidence>
<evidence type="ECO:0000256" key="9">
    <source>
        <dbReference type="SAM" id="MobiDB-lite"/>
    </source>
</evidence>
<evidence type="ECO:0000256" key="7">
    <source>
        <dbReference type="ARBA" id="ARBA00023157"/>
    </source>
</evidence>
<evidence type="ECO:0000256" key="8">
    <source>
        <dbReference type="PROSITE-ProRule" id="PRU00124"/>
    </source>
</evidence>
<dbReference type="PROSITE" id="PS50068">
    <property type="entry name" value="LDLRA_2"/>
    <property type="match status" value="3"/>
</dbReference>
<evidence type="ECO:0000256" key="6">
    <source>
        <dbReference type="ARBA" id="ARBA00023136"/>
    </source>
</evidence>
<evidence type="ECO:0000313" key="11">
    <source>
        <dbReference type="Proteomes" id="UP000095287"/>
    </source>
</evidence>
<dbReference type="Pfam" id="PF00057">
    <property type="entry name" value="Ldl_recept_a"/>
    <property type="match status" value="3"/>
</dbReference>
<feature type="disulfide bond" evidence="8">
    <location>
        <begin position="215"/>
        <end position="230"/>
    </location>
</feature>
<dbReference type="InterPro" id="IPR023415">
    <property type="entry name" value="LDLR_class-A_CS"/>
</dbReference>
<comment type="caution">
    <text evidence="8">Lacks conserved residue(s) required for the propagation of feature annotation.</text>
</comment>
<protein>
    <submittedName>
        <fullName evidence="12">EGF-like domain-containing protein</fullName>
    </submittedName>
</protein>
<proteinExistence type="predicted"/>
<evidence type="ECO:0000313" key="12">
    <source>
        <dbReference type="WBParaSite" id="L893_g29135.t1"/>
    </source>
</evidence>
<evidence type="ECO:0000256" key="5">
    <source>
        <dbReference type="ARBA" id="ARBA00022989"/>
    </source>
</evidence>
<feature type="transmembrane region" description="Helical" evidence="10">
    <location>
        <begin position="79"/>
        <end position="103"/>
    </location>
</feature>
<dbReference type="PRINTS" id="PR00261">
    <property type="entry name" value="LDLRECEPTOR"/>
</dbReference>
<dbReference type="PROSITE" id="PS01209">
    <property type="entry name" value="LDLRA_1"/>
    <property type="match status" value="1"/>
</dbReference>
<organism evidence="11 12">
    <name type="scientific">Steinernema glaseri</name>
    <dbReference type="NCBI Taxonomy" id="37863"/>
    <lineage>
        <taxon>Eukaryota</taxon>
        <taxon>Metazoa</taxon>
        <taxon>Ecdysozoa</taxon>
        <taxon>Nematoda</taxon>
        <taxon>Chromadorea</taxon>
        <taxon>Rhabditida</taxon>
        <taxon>Tylenchina</taxon>
        <taxon>Panagrolaimomorpha</taxon>
        <taxon>Strongyloidoidea</taxon>
        <taxon>Steinernematidae</taxon>
        <taxon>Steinernema</taxon>
    </lineage>
</organism>
<dbReference type="GO" id="GO:0012505">
    <property type="term" value="C:endomembrane system"/>
    <property type="evidence" value="ECO:0007669"/>
    <property type="project" value="UniProtKB-SubCell"/>
</dbReference>